<evidence type="ECO:0000256" key="5">
    <source>
        <dbReference type="ARBA" id="ARBA00022691"/>
    </source>
</evidence>
<dbReference type="InterPro" id="IPR051810">
    <property type="entry name" value="Precorrin_MeTrfase"/>
</dbReference>
<gene>
    <name evidence="7" type="primary">cobJ</name>
    <name evidence="7" type="ORF">NE686_07025</name>
</gene>
<dbReference type="GO" id="GO:0032259">
    <property type="term" value="P:methylation"/>
    <property type="evidence" value="ECO:0007669"/>
    <property type="project" value="UniProtKB-KW"/>
</dbReference>
<dbReference type="InterPro" id="IPR035996">
    <property type="entry name" value="4pyrrol_Methylase_sf"/>
</dbReference>
<dbReference type="CDD" id="cd11646">
    <property type="entry name" value="Precorrin_3B_C17_MT"/>
    <property type="match status" value="1"/>
</dbReference>
<proteinExistence type="predicted"/>
<evidence type="ECO:0000259" key="6">
    <source>
        <dbReference type="Pfam" id="PF00590"/>
    </source>
</evidence>
<protein>
    <submittedName>
        <fullName evidence="7">Precorrin-3B C(17)-methyltransferase</fullName>
        <ecNumber evidence="7">2.1.1.131</ecNumber>
    </submittedName>
</protein>
<name>A0ABT1S8N2_9FIRM</name>
<evidence type="ECO:0000256" key="4">
    <source>
        <dbReference type="ARBA" id="ARBA00022679"/>
    </source>
</evidence>
<dbReference type="Gene3D" id="3.30.950.10">
    <property type="entry name" value="Methyltransferase, Cobalt-precorrin-4 Transmethylase, Domain 2"/>
    <property type="match status" value="1"/>
</dbReference>
<evidence type="ECO:0000313" key="8">
    <source>
        <dbReference type="Proteomes" id="UP001524478"/>
    </source>
</evidence>
<dbReference type="SUPFAM" id="SSF53790">
    <property type="entry name" value="Tetrapyrrole methylase"/>
    <property type="match status" value="1"/>
</dbReference>
<dbReference type="EC" id="2.1.1.131" evidence="7"/>
<dbReference type="InterPro" id="IPR014776">
    <property type="entry name" value="4pyrrole_Mease_sub2"/>
</dbReference>
<keyword evidence="4 7" id="KW-0808">Transferase</keyword>
<organism evidence="7 8">
    <name type="scientific">Tissierella carlieri</name>
    <dbReference type="NCBI Taxonomy" id="689904"/>
    <lineage>
        <taxon>Bacteria</taxon>
        <taxon>Bacillati</taxon>
        <taxon>Bacillota</taxon>
        <taxon>Tissierellia</taxon>
        <taxon>Tissierellales</taxon>
        <taxon>Tissierellaceae</taxon>
        <taxon>Tissierella</taxon>
    </lineage>
</organism>
<keyword evidence="5" id="KW-0949">S-adenosyl-L-methionine</keyword>
<accession>A0ABT1S8N2</accession>
<reference evidence="7 8" key="1">
    <citation type="submission" date="2022-06" db="EMBL/GenBank/DDBJ databases">
        <title>Isolation of gut microbiota from human fecal samples.</title>
        <authorList>
            <person name="Pamer E.G."/>
            <person name="Barat B."/>
            <person name="Waligurski E."/>
            <person name="Medina S."/>
            <person name="Paddock L."/>
            <person name="Mostad J."/>
        </authorList>
    </citation>
    <scope>NUCLEOTIDE SEQUENCE [LARGE SCALE GENOMIC DNA]</scope>
    <source>
        <strain evidence="7 8">DFI.7.95</strain>
    </source>
</reference>
<evidence type="ECO:0000256" key="3">
    <source>
        <dbReference type="ARBA" id="ARBA00022603"/>
    </source>
</evidence>
<dbReference type="EMBL" id="JANGAC010000004">
    <property type="protein sequence ID" value="MCQ4922829.1"/>
    <property type="molecule type" value="Genomic_DNA"/>
</dbReference>
<keyword evidence="8" id="KW-1185">Reference proteome</keyword>
<dbReference type="InterPro" id="IPR014777">
    <property type="entry name" value="4pyrrole_Mease_sub1"/>
</dbReference>
<dbReference type="RefSeq" id="WP_256310958.1">
    <property type="nucleotide sequence ID" value="NZ_JANGAC010000004.1"/>
</dbReference>
<dbReference type="PANTHER" id="PTHR47036">
    <property type="entry name" value="COBALT-FACTOR III C(17)-METHYLTRANSFERASE-RELATED"/>
    <property type="match status" value="1"/>
</dbReference>
<keyword evidence="2" id="KW-0169">Cobalamin biosynthesis</keyword>
<dbReference type="Pfam" id="PF00590">
    <property type="entry name" value="TP_methylase"/>
    <property type="match status" value="1"/>
</dbReference>
<dbReference type="InterPro" id="IPR000878">
    <property type="entry name" value="4pyrrol_Mease"/>
</dbReference>
<dbReference type="Proteomes" id="UP001524478">
    <property type="component" value="Unassembled WGS sequence"/>
</dbReference>
<sequence>MAKLYVVGIGPGGREHMTYRAVEAIKISDVIVGYTPYIEYIGELVEDKELFSTGMKGEIERCKAAIDMVRSGKNTAIISTGDAGLYGMAGPILELAEDIEVEIIPGVTASFSAAAELGSPIMHDYASISLSDLLTPWEVIENRLEKAADADFVIAIYNPKSKGRKDHLEKAVNIISNYRKGETPVGIVKNSGRAGREIIITTLDNIDYKKVDMLSVLIIGNSNSYIKNNKIITPRGYNIK</sequence>
<dbReference type="InterPro" id="IPR006363">
    <property type="entry name" value="Cbl_synth_CobJ/CibH_dom"/>
</dbReference>
<comment type="pathway">
    <text evidence="1">Cofactor biosynthesis; adenosylcobalamin biosynthesis.</text>
</comment>
<evidence type="ECO:0000256" key="1">
    <source>
        <dbReference type="ARBA" id="ARBA00004953"/>
    </source>
</evidence>
<comment type="caution">
    <text evidence="7">The sequence shown here is derived from an EMBL/GenBank/DDBJ whole genome shotgun (WGS) entry which is preliminary data.</text>
</comment>
<keyword evidence="3 7" id="KW-0489">Methyltransferase</keyword>
<dbReference type="PANTHER" id="PTHR47036:SF1">
    <property type="entry name" value="COBALT-FACTOR III C(17)-METHYLTRANSFERASE-RELATED"/>
    <property type="match status" value="1"/>
</dbReference>
<dbReference type="GO" id="GO:0030789">
    <property type="term" value="F:precorrin-3B C17-methyltransferase activity"/>
    <property type="evidence" value="ECO:0007669"/>
    <property type="project" value="UniProtKB-EC"/>
</dbReference>
<dbReference type="Gene3D" id="3.40.1010.10">
    <property type="entry name" value="Cobalt-precorrin-4 Transmethylase, Domain 1"/>
    <property type="match status" value="1"/>
</dbReference>
<feature type="domain" description="Tetrapyrrole methylase" evidence="6">
    <location>
        <begin position="3"/>
        <end position="206"/>
    </location>
</feature>
<evidence type="ECO:0000256" key="2">
    <source>
        <dbReference type="ARBA" id="ARBA00022573"/>
    </source>
</evidence>
<dbReference type="NCBIfam" id="TIGR01466">
    <property type="entry name" value="cobJ_cbiH"/>
    <property type="match status" value="1"/>
</dbReference>
<evidence type="ECO:0000313" key="7">
    <source>
        <dbReference type="EMBL" id="MCQ4922829.1"/>
    </source>
</evidence>